<dbReference type="InParanoid" id="S7XT65"/>
<dbReference type="OMA" id="CNALHIT"/>
<comment type="caution">
    <text evidence="1">The sequence shown here is derived from an EMBL/GenBank/DDBJ whole genome shotgun (WGS) entry which is preliminary data.</text>
</comment>
<dbReference type="EMBL" id="ATCN01000405">
    <property type="protein sequence ID" value="EPR79093.1"/>
    <property type="molecule type" value="Genomic_DNA"/>
</dbReference>
<organism evidence="1 2">
    <name type="scientific">Spraguea lophii (strain 42_110)</name>
    <name type="common">Microsporidian parasite</name>
    <dbReference type="NCBI Taxonomy" id="1358809"/>
    <lineage>
        <taxon>Eukaryota</taxon>
        <taxon>Fungi</taxon>
        <taxon>Fungi incertae sedis</taxon>
        <taxon>Microsporidia</taxon>
        <taxon>Spragueidae</taxon>
        <taxon>Spraguea</taxon>
    </lineage>
</organism>
<evidence type="ECO:0000313" key="2">
    <source>
        <dbReference type="Proteomes" id="UP000014978"/>
    </source>
</evidence>
<protein>
    <submittedName>
        <fullName evidence="1">Uncharacterized protein</fullName>
    </submittedName>
</protein>
<evidence type="ECO:0000313" key="1">
    <source>
        <dbReference type="EMBL" id="EPR79093.1"/>
    </source>
</evidence>
<accession>S7XT65</accession>
<dbReference type="AlphaFoldDB" id="S7XT65"/>
<reference evidence="2" key="1">
    <citation type="journal article" date="2013" name="PLoS Genet.">
        <title>The genome of Spraguea lophii and the basis of host-microsporidian interactions.</title>
        <authorList>
            <person name="Campbell S.E."/>
            <person name="Williams T.A."/>
            <person name="Yousuf A."/>
            <person name="Soanes D.M."/>
            <person name="Paszkiewicz K.H."/>
            <person name="Williams B.A.P."/>
        </authorList>
    </citation>
    <scope>NUCLEOTIDE SEQUENCE [LARGE SCALE GENOMIC DNA]</scope>
    <source>
        <strain evidence="2">42_110</strain>
    </source>
</reference>
<dbReference type="HOGENOM" id="CLU_742215_0_0_1"/>
<dbReference type="VEuPathDB" id="MicrosporidiaDB:SLOPH_1699"/>
<gene>
    <name evidence="1" type="ORF">SLOPH_1699</name>
</gene>
<sequence>MKKKYNFSKIINLYLTKCKNIQILYSPEYNDPFLHFIFSFLFPSFIIPQNNLYFSTSKSIVQFFIFEFFSIKISINEYTPLIMHSKNILEYFILLEKLYPNLYLLDTNYFLSHVKNLNNFECKSLLNDVTSLTIEIIKEKYTFINEDEFIENKNIYYFLLREKIKDLSFDKQIEIVTEKIEYPSKIYNFITKSRSLNINNQLSCFLYLYPEKYIFDGYISKNRLKYLREPLSIKLIPKYVNTYIKASLIYQNKLQEDNCCVLLKTIFIEKIFKNKEIVKFSQVITNFLLEDKILCKIIFQRKFDEEIIDILVKEIPVLKISFKLILKLYYESNFSDNFYQKVAKCLIKYHPTLKKELYDLHVYEKVIEELLDK</sequence>
<dbReference type="Proteomes" id="UP000014978">
    <property type="component" value="Unassembled WGS sequence"/>
</dbReference>
<dbReference type="OrthoDB" id="2190938at2759"/>
<proteinExistence type="predicted"/>
<name>S7XT65_SPRLO</name>
<keyword evidence="2" id="KW-1185">Reference proteome</keyword>